<accession>A0A9Q1DSH1</accession>
<keyword evidence="14" id="KW-0227">DNA damage</keyword>
<dbReference type="EMBL" id="JAFJMO010000004">
    <property type="protein sequence ID" value="KAJ8279329.1"/>
    <property type="molecule type" value="Genomic_DNA"/>
</dbReference>
<evidence type="ECO:0000256" key="6">
    <source>
        <dbReference type="ARBA" id="ARBA00022490"/>
    </source>
</evidence>
<dbReference type="GO" id="GO:0045087">
    <property type="term" value="P:innate immune response"/>
    <property type="evidence" value="ECO:0007669"/>
    <property type="project" value="UniProtKB-KW"/>
</dbReference>
<feature type="compositionally biased region" description="Basic and acidic residues" evidence="27">
    <location>
        <begin position="1045"/>
        <end position="1066"/>
    </location>
</feature>
<keyword evidence="30" id="KW-1185">Reference proteome</keyword>
<comment type="subcellular location">
    <subcellularLocation>
        <location evidence="3">Cytoplasm</location>
    </subcellularLocation>
    <subcellularLocation>
        <location evidence="2">Nucleus</location>
    </subcellularLocation>
</comment>
<keyword evidence="17" id="KW-0460">Magnesium</keyword>
<comment type="similarity">
    <text evidence="4">Belongs to the protein kinase superfamily. RIO-type Ser/Thr kinase family.</text>
</comment>
<evidence type="ECO:0000256" key="17">
    <source>
        <dbReference type="ARBA" id="ARBA00022842"/>
    </source>
</evidence>
<sequence length="1484" mass="165867">MDQVGIAAKETKSPWGAPNQVGAPCSLSDVMSEELAKQLDQECSSFPTCPNVSETLFMGEDADTASDLMLAQMLQMEFDREFDTQLRREEKKFNGDSKVSISFENYRMVHPFDSDCSEDEVDWQDTRHDPYRADKPMTAPRKGFVGKGKNITTKHDEVVCGRKNTARMENFAPEVQVGDGIGMDLKLSNQVYNALKQHCYSEQRRSARVHEKKEHSTAEQAVDPKTRLLMYKMVNAGILENINGCISTGKESVVFHADGGSMEDKAVPEECVLKVFKTTLNEFKNRDKYIKDDYRFKDRFSKLNPRKVIRMWAEKEMHNLARMKNAGILCPEVVILKKHILVMSFIGQNHVPAPKLKEVKLGSEDMKGAYYQVLHMMQQLYQECNLVHADLSEYNMLWHEGKVWVIDVSQSVEPTHPHGLEFLFRDCRNVSTFFQKAGVADTMNVHDLFNAVSGLQINADNEAEFLAQMARDSAVLTYTGSLFHHRGAKADSSREREVEVWRGGGTRRPVVAERRGPERVLKARTHQTDGRPSDVGGALSAESFRCVPQIKADEQLIDSLVTATTIVGEENSTITCPAAAEPNQAEDPWLQLGARHKALVSSMPHQTAPWFAALVSCPTDTALITKVCNQAGASRLDSLFLGLQPALGALPPASSAPPGCSTPLEPRHRRHLFLQLIYVSREMPSDLFRELWARLKECHDMELQGLQVKINKLKKERCLDAQKLEEFYIKNQQLREHQKTLEENVKVLEDRLRVGLCDRCAVTDDHMRKKQVEFDSVRQQNLRLISELMKERNSLQDENRTLSQEVEQLRIIQLPQAPYPHAEDGVIPDSPVQQLSLTTVNKMKRKKDNMLLRYTEKPAPLSGQTLPSAESRMGISSSKSLCHGNDVFVAETCEMNVFQITEGSTKRCRSSGVTVIAETCQIEEEESQSVLESFSALGTSQASADSQEGVSLTGNYCPRRSMSPDLSKDKEWLLQQRVSPVFGRSAKPFKNQENRLPSISQNIKLGPLEQQCLTRDGIPQIAPPKACSFNGHAFPNGKTAVAPTPRDELALRQPGQERRKGSKGNDGESSDVTDNSLDLSELVLCGHQNDIQGSALCKDGPSLGTQAELPKTLQRSPLALLMDYNGGCSSGPDGQDDPCVREAMCRPLSLSGQGPRKHTAVFKQPSTPLQGRTHIQQPFDFQTPDVQEPVGKKSRVESKEQNPVLLLNPCTRVERRTLPDENGKPAVTDDKLWAMERVACSSKNVAGSPTFPELDIHRAEGETMDTDCTFISQSMLLKALRENTGLGQKANDSLAEIFDKTAYGEYESCPQDEGSDLEQDNPYKEEDGELLDLSEEEGQSLPTQAVVKPQANHNKRTNASFAHMEVVRNKEERKKLKGHTCKECEIYYADLPESERQKKLSACSRHRFRYIPPSTPENFWEVGFPSTQICVQRGPHPQPGGKGPLLNPPDLYPALNLSKPSKAVADVPALLWCICSSIECNHLS</sequence>
<keyword evidence="15" id="KW-0418">Kinase</keyword>
<dbReference type="CDD" id="cd05146">
    <property type="entry name" value="RIO3_euk"/>
    <property type="match status" value="1"/>
</dbReference>
<evidence type="ECO:0000256" key="15">
    <source>
        <dbReference type="ARBA" id="ARBA00022777"/>
    </source>
</evidence>
<dbReference type="Pfam" id="PF08573">
    <property type="entry name" value="SAE2"/>
    <property type="match status" value="1"/>
</dbReference>
<evidence type="ECO:0000256" key="26">
    <source>
        <dbReference type="SAM" id="Coils"/>
    </source>
</evidence>
<dbReference type="GO" id="GO:0004674">
    <property type="term" value="F:protein serine/threonine kinase activity"/>
    <property type="evidence" value="ECO:0007669"/>
    <property type="project" value="UniProtKB-KW"/>
</dbReference>
<feature type="region of interest" description="Disordered" evidence="27">
    <location>
        <begin position="128"/>
        <end position="148"/>
    </location>
</feature>
<evidence type="ECO:0000256" key="24">
    <source>
        <dbReference type="ARBA" id="ARBA00068351"/>
    </source>
</evidence>
<dbReference type="InterPro" id="IPR011009">
    <property type="entry name" value="Kinase-like_dom_sf"/>
</dbReference>
<evidence type="ECO:0000256" key="9">
    <source>
        <dbReference type="ARBA" id="ARBA00022553"/>
    </source>
</evidence>
<evidence type="ECO:0000256" key="23">
    <source>
        <dbReference type="ARBA" id="ARBA00064322"/>
    </source>
</evidence>
<keyword evidence="18" id="KW-0391">Immunity</keyword>
<keyword evidence="20" id="KW-0539">Nucleus</keyword>
<evidence type="ECO:0000256" key="1">
    <source>
        <dbReference type="ARBA" id="ARBA00001946"/>
    </source>
</evidence>
<comment type="catalytic activity">
    <reaction evidence="22">
        <text>L-seryl-[protein] + ATP = O-phospho-L-seryl-[protein] + ADP + H(+)</text>
        <dbReference type="Rhea" id="RHEA:17989"/>
        <dbReference type="Rhea" id="RHEA-COMP:9863"/>
        <dbReference type="Rhea" id="RHEA-COMP:11604"/>
        <dbReference type="ChEBI" id="CHEBI:15378"/>
        <dbReference type="ChEBI" id="CHEBI:29999"/>
        <dbReference type="ChEBI" id="CHEBI:30616"/>
        <dbReference type="ChEBI" id="CHEBI:83421"/>
        <dbReference type="ChEBI" id="CHEBI:456216"/>
        <dbReference type="EC" id="2.7.11.1"/>
    </reaction>
</comment>
<comment type="subunit">
    <text evidence="23">Interacts with CASP10. Interacts with IRF3; RIOK3 probably mediates the interaction of TBK1 with IRF3. Associated with 40S pre-ribosomal particles.</text>
</comment>
<keyword evidence="6" id="KW-0963">Cytoplasm</keyword>
<evidence type="ECO:0000256" key="12">
    <source>
        <dbReference type="ARBA" id="ARBA00022723"/>
    </source>
</evidence>
<evidence type="ECO:0000256" key="8">
    <source>
        <dbReference type="ARBA" id="ARBA00022527"/>
    </source>
</evidence>
<evidence type="ECO:0000313" key="29">
    <source>
        <dbReference type="EMBL" id="KAJ8279329.1"/>
    </source>
</evidence>
<dbReference type="SMART" id="SM00090">
    <property type="entry name" value="RIO"/>
    <property type="match status" value="1"/>
</dbReference>
<dbReference type="GO" id="GO:0046872">
    <property type="term" value="F:metal ion binding"/>
    <property type="evidence" value="ECO:0007669"/>
    <property type="project" value="UniProtKB-KW"/>
</dbReference>
<dbReference type="OrthoDB" id="205248at2759"/>
<dbReference type="InterPro" id="IPR013882">
    <property type="entry name" value="Ctp1_C"/>
</dbReference>
<keyword evidence="19" id="KW-0051">Antiviral defense</keyword>
<evidence type="ECO:0000256" key="5">
    <source>
        <dbReference type="ARBA" id="ARBA00012513"/>
    </source>
</evidence>
<comment type="cofactor">
    <cofactor evidence="1">
        <name>Mg(2+)</name>
        <dbReference type="ChEBI" id="CHEBI:18420"/>
    </cofactor>
</comment>
<reference evidence="29" key="1">
    <citation type="journal article" date="2023" name="Science">
        <title>Genome structures resolve the early diversification of teleost fishes.</title>
        <authorList>
            <person name="Parey E."/>
            <person name="Louis A."/>
            <person name="Montfort J."/>
            <person name="Bouchez O."/>
            <person name="Roques C."/>
            <person name="Iampietro C."/>
            <person name="Lluch J."/>
            <person name="Castinel A."/>
            <person name="Donnadieu C."/>
            <person name="Desvignes T."/>
            <person name="Floi Bucao C."/>
            <person name="Jouanno E."/>
            <person name="Wen M."/>
            <person name="Mejri S."/>
            <person name="Dirks R."/>
            <person name="Jansen H."/>
            <person name="Henkel C."/>
            <person name="Chen W.J."/>
            <person name="Zahm M."/>
            <person name="Cabau C."/>
            <person name="Klopp C."/>
            <person name="Thompson A.W."/>
            <person name="Robinson-Rechavi M."/>
            <person name="Braasch I."/>
            <person name="Lecointre G."/>
            <person name="Bobe J."/>
            <person name="Postlethwait J.H."/>
            <person name="Berthelot C."/>
            <person name="Roest Crollius H."/>
            <person name="Guiguen Y."/>
        </authorList>
    </citation>
    <scope>NUCLEOTIDE SEQUENCE</scope>
    <source>
        <strain evidence="29">Concon-B</strain>
    </source>
</reference>
<keyword evidence="16" id="KW-0067">ATP-binding</keyword>
<dbReference type="GO" id="GO:0005524">
    <property type="term" value="F:ATP binding"/>
    <property type="evidence" value="ECO:0007669"/>
    <property type="project" value="UniProtKB-KW"/>
</dbReference>
<dbReference type="GO" id="GO:0042254">
    <property type="term" value="P:ribosome biogenesis"/>
    <property type="evidence" value="ECO:0007669"/>
    <property type="project" value="UniProtKB-KW"/>
</dbReference>
<evidence type="ECO:0000256" key="27">
    <source>
        <dbReference type="SAM" id="MobiDB-lite"/>
    </source>
</evidence>
<protein>
    <recommendedName>
        <fullName evidence="24">Serine/threonine-protein kinase RIO3</fullName>
        <ecNumber evidence="5">2.7.11.1</ecNumber>
    </recommendedName>
    <alternativeName>
        <fullName evidence="25">RIO kinase 3</fullName>
    </alternativeName>
</protein>
<feature type="region of interest" description="Disordered" evidence="27">
    <location>
        <begin position="1036"/>
        <end position="1073"/>
    </location>
</feature>
<evidence type="ECO:0000256" key="18">
    <source>
        <dbReference type="ARBA" id="ARBA00022859"/>
    </source>
</evidence>
<organism evidence="29 30">
    <name type="scientific">Conger conger</name>
    <name type="common">Conger eel</name>
    <name type="synonym">Muraena conger</name>
    <dbReference type="NCBI Taxonomy" id="82655"/>
    <lineage>
        <taxon>Eukaryota</taxon>
        <taxon>Metazoa</taxon>
        <taxon>Chordata</taxon>
        <taxon>Craniata</taxon>
        <taxon>Vertebrata</taxon>
        <taxon>Euteleostomi</taxon>
        <taxon>Actinopterygii</taxon>
        <taxon>Neopterygii</taxon>
        <taxon>Teleostei</taxon>
        <taxon>Anguilliformes</taxon>
        <taxon>Congridae</taxon>
        <taxon>Conger</taxon>
    </lineage>
</organism>
<dbReference type="SUPFAM" id="SSF56112">
    <property type="entry name" value="Protein kinase-like (PK-like)"/>
    <property type="match status" value="1"/>
</dbReference>
<dbReference type="GO" id="GO:0005634">
    <property type="term" value="C:nucleus"/>
    <property type="evidence" value="ECO:0007669"/>
    <property type="project" value="UniProtKB-SubCell"/>
</dbReference>
<feature type="coiled-coil region" evidence="26">
    <location>
        <begin position="696"/>
        <end position="751"/>
    </location>
</feature>
<evidence type="ECO:0000259" key="28">
    <source>
        <dbReference type="SMART" id="SM00090"/>
    </source>
</evidence>
<evidence type="ECO:0000256" key="22">
    <source>
        <dbReference type="ARBA" id="ARBA00048679"/>
    </source>
</evidence>
<evidence type="ECO:0000256" key="3">
    <source>
        <dbReference type="ARBA" id="ARBA00004496"/>
    </source>
</evidence>
<keyword evidence="12" id="KW-0479">Metal-binding</keyword>
<comment type="caution">
    <text evidence="29">The sequence shown here is derived from an EMBL/GenBank/DDBJ whole genome shotgun (WGS) entry which is preliminary data.</text>
</comment>
<keyword evidence="9" id="KW-0597">Phosphoprotein</keyword>
<keyword evidence="11" id="KW-0808">Transferase</keyword>
<evidence type="ECO:0000256" key="19">
    <source>
        <dbReference type="ARBA" id="ARBA00023118"/>
    </source>
</evidence>
<name>A0A9Q1DSH1_CONCO</name>
<proteinExistence type="inferred from homology"/>
<evidence type="ECO:0000256" key="13">
    <source>
        <dbReference type="ARBA" id="ARBA00022741"/>
    </source>
</evidence>
<dbReference type="InterPro" id="IPR019518">
    <property type="entry name" value="CtIP_N"/>
</dbReference>
<dbReference type="EC" id="2.7.11.1" evidence="5"/>
<keyword evidence="7" id="KW-0690">Ribosome biogenesis</keyword>
<dbReference type="PANTHER" id="PTHR45723">
    <property type="entry name" value="SERINE/THREONINE-PROTEIN KINASE RIO1"/>
    <property type="match status" value="1"/>
</dbReference>
<dbReference type="GO" id="GO:0005737">
    <property type="term" value="C:cytoplasm"/>
    <property type="evidence" value="ECO:0007669"/>
    <property type="project" value="UniProtKB-SubCell"/>
</dbReference>
<gene>
    <name evidence="29" type="ORF">COCON_G00063950</name>
</gene>
<dbReference type="GO" id="GO:0051607">
    <property type="term" value="P:defense response to virus"/>
    <property type="evidence" value="ECO:0007669"/>
    <property type="project" value="UniProtKB-KW"/>
</dbReference>
<dbReference type="FunFam" id="1.10.510.10:FF:000254">
    <property type="entry name" value="Serine/threonine-protein kinase RIO3"/>
    <property type="match status" value="1"/>
</dbReference>
<keyword evidence="13" id="KW-0547">Nucleotide-binding</keyword>
<dbReference type="Gene3D" id="1.10.510.10">
    <property type="entry name" value="Transferase(Phosphotransferase) domain 1"/>
    <property type="match status" value="1"/>
</dbReference>
<dbReference type="InterPro" id="IPR051272">
    <property type="entry name" value="RIO-type_Ser/Thr_kinase"/>
</dbReference>
<keyword evidence="26" id="KW-0175">Coiled coil</keyword>
<evidence type="ECO:0000256" key="14">
    <source>
        <dbReference type="ARBA" id="ARBA00022763"/>
    </source>
</evidence>
<dbReference type="Proteomes" id="UP001152803">
    <property type="component" value="Unassembled WGS sequence"/>
</dbReference>
<keyword evidence="10" id="KW-0399">Innate immunity</keyword>
<evidence type="ECO:0000313" key="30">
    <source>
        <dbReference type="Proteomes" id="UP001152803"/>
    </source>
</evidence>
<dbReference type="InterPro" id="IPR018934">
    <property type="entry name" value="RIO_dom"/>
</dbReference>
<dbReference type="Gene3D" id="3.30.200.20">
    <property type="entry name" value="Phosphorylase Kinase, domain 1"/>
    <property type="match status" value="1"/>
</dbReference>
<evidence type="ECO:0000256" key="20">
    <source>
        <dbReference type="ARBA" id="ARBA00023242"/>
    </source>
</evidence>
<dbReference type="GO" id="GO:0006281">
    <property type="term" value="P:DNA repair"/>
    <property type="evidence" value="ECO:0007669"/>
    <property type="project" value="InterPro"/>
</dbReference>
<keyword evidence="8" id="KW-0723">Serine/threonine-protein kinase</keyword>
<dbReference type="Pfam" id="PF10482">
    <property type="entry name" value="CtIP_N"/>
    <property type="match status" value="1"/>
</dbReference>
<evidence type="ECO:0000256" key="16">
    <source>
        <dbReference type="ARBA" id="ARBA00022840"/>
    </source>
</evidence>
<evidence type="ECO:0000256" key="7">
    <source>
        <dbReference type="ARBA" id="ARBA00022517"/>
    </source>
</evidence>
<dbReference type="FunFam" id="3.30.200.20:FF:000200">
    <property type="entry name" value="Serine/threonine-protein kinase RIO3"/>
    <property type="match status" value="1"/>
</dbReference>
<evidence type="ECO:0000256" key="2">
    <source>
        <dbReference type="ARBA" id="ARBA00004123"/>
    </source>
</evidence>
<evidence type="ECO:0000256" key="25">
    <source>
        <dbReference type="ARBA" id="ARBA00076006"/>
    </source>
</evidence>
<evidence type="ECO:0000256" key="21">
    <source>
        <dbReference type="ARBA" id="ARBA00047899"/>
    </source>
</evidence>
<feature type="coiled-coil region" evidence="26">
    <location>
        <begin position="778"/>
        <end position="812"/>
    </location>
</feature>
<dbReference type="InterPro" id="IPR000687">
    <property type="entry name" value="RIO_kinase"/>
</dbReference>
<evidence type="ECO:0000256" key="10">
    <source>
        <dbReference type="ARBA" id="ARBA00022588"/>
    </source>
</evidence>
<evidence type="ECO:0000256" key="4">
    <source>
        <dbReference type="ARBA" id="ARBA00009196"/>
    </source>
</evidence>
<dbReference type="PROSITE" id="PS01245">
    <property type="entry name" value="RIO1"/>
    <property type="match status" value="1"/>
</dbReference>
<feature type="domain" description="RIO kinase" evidence="28">
    <location>
        <begin position="211"/>
        <end position="454"/>
    </location>
</feature>
<evidence type="ECO:0000256" key="11">
    <source>
        <dbReference type="ARBA" id="ARBA00022679"/>
    </source>
</evidence>
<dbReference type="Pfam" id="PF01163">
    <property type="entry name" value="RIO1"/>
    <property type="match status" value="1"/>
</dbReference>
<comment type="catalytic activity">
    <reaction evidence="21">
        <text>L-threonyl-[protein] + ATP = O-phospho-L-threonyl-[protein] + ADP + H(+)</text>
        <dbReference type="Rhea" id="RHEA:46608"/>
        <dbReference type="Rhea" id="RHEA-COMP:11060"/>
        <dbReference type="Rhea" id="RHEA-COMP:11605"/>
        <dbReference type="ChEBI" id="CHEBI:15378"/>
        <dbReference type="ChEBI" id="CHEBI:30013"/>
        <dbReference type="ChEBI" id="CHEBI:30616"/>
        <dbReference type="ChEBI" id="CHEBI:61977"/>
        <dbReference type="ChEBI" id="CHEBI:456216"/>
        <dbReference type="EC" id="2.7.11.1"/>
    </reaction>
</comment>
<dbReference type="InterPro" id="IPR018935">
    <property type="entry name" value="RIO_kinase_CS"/>
</dbReference>